<dbReference type="Proteomes" id="UP000186040">
    <property type="component" value="Unassembled WGS sequence"/>
</dbReference>
<evidence type="ECO:0000256" key="2">
    <source>
        <dbReference type="ARBA" id="ARBA00022450"/>
    </source>
</evidence>
<evidence type="ECO:0000313" key="6">
    <source>
        <dbReference type="Proteomes" id="UP000186040"/>
    </source>
</evidence>
<dbReference type="SMART" id="SM00823">
    <property type="entry name" value="PKS_PP"/>
    <property type="match status" value="2"/>
</dbReference>
<dbReference type="STRING" id="1193682.BJP25_19080"/>
<dbReference type="SUPFAM" id="SSF53474">
    <property type="entry name" value="alpha/beta-Hydrolases"/>
    <property type="match status" value="1"/>
</dbReference>
<dbReference type="PANTHER" id="PTHR45527:SF1">
    <property type="entry name" value="FATTY ACID SYNTHASE"/>
    <property type="match status" value="1"/>
</dbReference>
<dbReference type="GO" id="GO:0008610">
    <property type="term" value="P:lipid biosynthetic process"/>
    <property type="evidence" value="ECO:0007669"/>
    <property type="project" value="UniProtKB-ARBA"/>
</dbReference>
<dbReference type="InterPro" id="IPR036736">
    <property type="entry name" value="ACP-like_sf"/>
</dbReference>
<proteinExistence type="predicted"/>
<dbReference type="RefSeq" id="WP_075975323.1">
    <property type="nucleotide sequence ID" value="NZ_MKQR01000013.1"/>
</dbReference>
<dbReference type="PROSITE" id="PS00455">
    <property type="entry name" value="AMP_BINDING"/>
    <property type="match status" value="2"/>
</dbReference>
<dbReference type="Pfam" id="PF00668">
    <property type="entry name" value="Condensation"/>
    <property type="match status" value="2"/>
</dbReference>
<dbReference type="InterPro" id="IPR006162">
    <property type="entry name" value="Ppantetheine_attach_site"/>
</dbReference>
<dbReference type="CDD" id="cd12117">
    <property type="entry name" value="A_NRPS_Srf_like"/>
    <property type="match status" value="1"/>
</dbReference>
<dbReference type="GO" id="GO:0005737">
    <property type="term" value="C:cytoplasm"/>
    <property type="evidence" value="ECO:0007669"/>
    <property type="project" value="TreeGrafter"/>
</dbReference>
<dbReference type="GO" id="GO:0044550">
    <property type="term" value="P:secondary metabolite biosynthetic process"/>
    <property type="evidence" value="ECO:0007669"/>
    <property type="project" value="TreeGrafter"/>
</dbReference>
<dbReference type="Gene3D" id="3.30.559.30">
    <property type="entry name" value="Nonribosomal peptide synthetase, condensation domain"/>
    <property type="match status" value="2"/>
</dbReference>
<dbReference type="CDD" id="cd17646">
    <property type="entry name" value="A_NRPS_AB3403-like"/>
    <property type="match status" value="1"/>
</dbReference>
<dbReference type="PROSITE" id="PS50075">
    <property type="entry name" value="CARRIER"/>
    <property type="match status" value="2"/>
</dbReference>
<dbReference type="InterPro" id="IPR020845">
    <property type="entry name" value="AMP-binding_CS"/>
</dbReference>
<dbReference type="SUPFAM" id="SSF47336">
    <property type="entry name" value="ACP-like"/>
    <property type="match status" value="2"/>
</dbReference>
<dbReference type="FunFam" id="1.10.1200.10:FF:000016">
    <property type="entry name" value="Non-ribosomal peptide synthase"/>
    <property type="match status" value="1"/>
</dbReference>
<dbReference type="GO" id="GO:0031177">
    <property type="term" value="F:phosphopantetheine binding"/>
    <property type="evidence" value="ECO:0007669"/>
    <property type="project" value="InterPro"/>
</dbReference>
<dbReference type="Gene3D" id="3.30.300.30">
    <property type="match status" value="2"/>
</dbReference>
<name>A0A1Q9LLY8_9PSEU</name>
<dbReference type="FunFam" id="3.40.50.12780:FF:000012">
    <property type="entry name" value="Non-ribosomal peptide synthetase"/>
    <property type="match status" value="2"/>
</dbReference>
<dbReference type="Gene3D" id="2.30.38.10">
    <property type="entry name" value="Luciferase, Domain 3"/>
    <property type="match status" value="2"/>
</dbReference>
<dbReference type="CDD" id="cd19531">
    <property type="entry name" value="LCL_NRPS-like"/>
    <property type="match status" value="1"/>
</dbReference>
<dbReference type="Gene3D" id="3.30.559.10">
    <property type="entry name" value="Chloramphenicol acetyltransferase-like domain"/>
    <property type="match status" value="2"/>
</dbReference>
<keyword evidence="6" id="KW-1185">Reference proteome</keyword>
<dbReference type="SUPFAM" id="SSF52777">
    <property type="entry name" value="CoA-dependent acyltransferases"/>
    <property type="match status" value="4"/>
</dbReference>
<gene>
    <name evidence="5" type="ORF">BJP25_19080</name>
</gene>
<evidence type="ECO:0000256" key="3">
    <source>
        <dbReference type="ARBA" id="ARBA00022553"/>
    </source>
</evidence>
<dbReference type="InterPro" id="IPR025110">
    <property type="entry name" value="AMP-bd_C"/>
</dbReference>
<accession>A0A1Q9LLY8</accession>
<keyword evidence="2" id="KW-0596">Phosphopantetheine</keyword>
<dbReference type="PANTHER" id="PTHR45527">
    <property type="entry name" value="NONRIBOSOMAL PEPTIDE SYNTHETASE"/>
    <property type="match status" value="1"/>
</dbReference>
<evidence type="ECO:0000313" key="5">
    <source>
        <dbReference type="EMBL" id="OLR93056.1"/>
    </source>
</evidence>
<dbReference type="PROSITE" id="PS00012">
    <property type="entry name" value="PHOSPHOPANTETHEINE"/>
    <property type="match status" value="2"/>
</dbReference>
<dbReference type="EMBL" id="MKQR01000013">
    <property type="protein sequence ID" value="OLR93056.1"/>
    <property type="molecule type" value="Genomic_DNA"/>
</dbReference>
<dbReference type="FunFam" id="3.40.50.980:FF:000002">
    <property type="entry name" value="Enterobactin synthetase component F"/>
    <property type="match status" value="1"/>
</dbReference>
<sequence>MTGTLDRAALRAELLRRRLSGQAAPDDNRITPVPRDGAPLVVSSAQRRLWVLDQLGRSGTEYLMSTGLRLTGPLDAAALRTALDGLVARHEVLRTRYAVVDGEPVQVVDAPGPVPLLAVDLTDLDPAARAARLAGWMTTDRAPVDLEHGRVLTATLAALGPDEHALVITLHHIAFDEWSEQVLWRELDQRYTAATRGEEPAIAPLPVQYADYAAWQRATLTGPGLRRQLDFWRATLAGATPLDLPTDRPRPPVRDSAGDHVPVVIPADAAREVVRLARAAGATPFMALLAAFAVLLSRQAGRTDVTIGTPAAGRDRAEVQDLIGLFLNTLVLRVDLTGSPSFTDLLARVKETALAAYSHQELPFERVVDELSPVRDPSRMPLFSTMFLWADPAAGGGTFGGLATAGIPVGESDAKFDLTLGLGERPDGSLAGGFTFATSLFDRSSVVRLAAQFTELVRGLAAAPGAPVAAVPLLPADQRRLLLQDWTDTAVDYPTGTLVGLFEAQVESTPDAVALVHDGVPLTYAELNERANRLAHRLIDDGVGPESVVGVRRDRGHGLVVALLAIQKAGGAYLPLDPDYPAERLAYMCEDAGAEVVLSDPALDPADHWPAHNPGVAVHPDHPAYVIYTSGSTGRPKGVVVSHRSIVNRLHWMQDAYGLDATDRVLQKTPYGFDVSVWEFFWPLTTGATLVLARPGGHRDARYLAGLIAAEGITTLHFVPSMLRAFLAEPFGPLPSVRRVICSGEALPADLVSGVRDRIGAELHNLYGPTEAAVDVTAAACETGQPVTIGRAIANTRTYVVDEHLRPVPIGVPGELLLGGVQLARGYLGRPGLTAEKFVPDALGGTGQRLYRTGDLVRYLPDGAIDYLGRIDHQVKVRGHRVELGEVESVLGAQPGVLACAAAVHEGTLVGYVVPEPGAELDPAVLTSALRDRLPEAMIPGLWLELTALPLTTSGKTDRGQLPAPERGVSSQEYVAPRTRTEQVVVEAVAAALGVERVGVHDRFFDVGGDSIRAIRAIGALRSAGLDLSVQDVFTHQSAAELAALADSVDAVTDTLVGRFTQLRPEDRAALPEGLDDAYPMGQVQAGMVYEMLADPTAPAYQNVTSFPMSDDTAFSPDALREAARLVLDRHEILRTSFDMSGFSEPLQLVHSEVAVEVGHDDLRHLGPDEQQAVIEAYRHTMQTTPLPVTRAPQLAWHVHQTGERDWVLTHTECHAILDGWSHHSVIGELREVYLAVRDGEVDRVPAPPAARFADFVALEKAALESTEDKEFWRSRVQGFERVVLPADTAPAGSGRVEELRIPWRHLTPQLRELAASTGTSLKAVLHTAHLATLGIVTGQRRFFSGFVCNGRAELERGDEVIGMHLNTLPFAVDLDAAGTWADLLGAVFTEEVELWAHRRYPLPAMQREWGGGAPLISCIFSYLDFHVLDSQAEAIGEVADESPNEFPLNVVTFPGELRLECRPGWATEERLRAIGATFLHVLGRMVAEGGTRAVDLTGTPAHELTVPAETWPALPELCLPDLVAEQAATRPDAVAVELLDAGITYRELDERANRLAHALRALGVGPDVSVGVCMERSIEVIAAMLGVLRAGGCYVPLDPKYPTARIDFILDDAGARALITHPEHVDRFAGRIATIAVTPGWDGFDDQPATAPAVRVSPDNLAYITYTSGSTGKPKGVMVPHRGAVRLVRDPNYTTLDADQTLMLLSALAFDVSTFEIWGALANGAKLAVVPPGSPTATDLEQVISRHGVTVAWLTAGLFNALVDVRPEALSGLTQLLVGGEALSPPHVRTALEHGVPVGNGYGPTEGTVFAVARPAITVEETHKSIPIGHPVTHTRVLVVDAQLREVPFGVPGELLLGGPGVVRGYQGRPDLTAERFVPDPGVPGQRLYRTGDIVRQDPDGTLHYIGRQDHQVKIRGHRVELGEVEAAVAELPSVRAAAAAAFRGPDGVKQLVGYVVLADGAPEDLALLGDQLRGQVPDFLVPTAWVRLGSMPLNASGKLDRGALPQPTTSVAAREFSAPRTRSERAVAEVWSQVFGLERVGRHDDFFHLGGHSLLTLRIIALLRERHGIEVTVRQFLEHRTVTAIAAAVDAGEKHTRALMWLNREGTRTPLVCIHPGGGSAHWYHRLAAHLDPDLPVVAFEWPAGQYPKGKSPNTEQMAARYIRELREDVPEGPYRVFSWCGGSGVASEVAHQLKAQGEDVTFILLDPALDAGDKEHLWSEYRLIQKCVANLEQLAGAAPDEDTGALRRDTLALLEHLVDDIVGDDGITLPEHGAGEMWLPAARMWEEVMTMTMTYDHRRLPGTLHLIASDELADGEHEVTAEDQGFADYLHRWTELADEVTVRRTTGDHFSVMKEHVRELAGVVEDILGKS</sequence>
<keyword evidence="3" id="KW-0597">Phosphoprotein</keyword>
<dbReference type="Gene3D" id="3.40.50.1820">
    <property type="entry name" value="alpha/beta hydrolase"/>
    <property type="match status" value="1"/>
</dbReference>
<dbReference type="InterPro" id="IPR020806">
    <property type="entry name" value="PKS_PP-bd"/>
</dbReference>
<dbReference type="InterPro" id="IPR029058">
    <property type="entry name" value="AB_hydrolase_fold"/>
</dbReference>
<dbReference type="Pfam" id="PF00501">
    <property type="entry name" value="AMP-binding"/>
    <property type="match status" value="2"/>
</dbReference>
<dbReference type="FunFam" id="3.30.300.30:FF:000015">
    <property type="entry name" value="Nonribosomal peptide synthase SidD"/>
    <property type="match status" value="1"/>
</dbReference>
<dbReference type="InterPro" id="IPR001031">
    <property type="entry name" value="Thioesterase"/>
</dbReference>
<dbReference type="Pfam" id="PF00975">
    <property type="entry name" value="Thioesterase"/>
    <property type="match status" value="1"/>
</dbReference>
<dbReference type="InterPro" id="IPR009081">
    <property type="entry name" value="PP-bd_ACP"/>
</dbReference>
<dbReference type="InterPro" id="IPR001242">
    <property type="entry name" value="Condensation_dom"/>
</dbReference>
<feature type="domain" description="Carrier" evidence="4">
    <location>
        <begin position="976"/>
        <end position="1050"/>
    </location>
</feature>
<organism evidence="5 6">
    <name type="scientific">Actinokineospora bangkokensis</name>
    <dbReference type="NCBI Taxonomy" id="1193682"/>
    <lineage>
        <taxon>Bacteria</taxon>
        <taxon>Bacillati</taxon>
        <taxon>Actinomycetota</taxon>
        <taxon>Actinomycetes</taxon>
        <taxon>Pseudonocardiales</taxon>
        <taxon>Pseudonocardiaceae</taxon>
        <taxon>Actinokineospora</taxon>
    </lineage>
</organism>
<dbReference type="SUPFAM" id="SSF56801">
    <property type="entry name" value="Acetyl-CoA synthetase-like"/>
    <property type="match status" value="2"/>
</dbReference>
<evidence type="ECO:0000259" key="4">
    <source>
        <dbReference type="PROSITE" id="PS50075"/>
    </source>
</evidence>
<protein>
    <submittedName>
        <fullName evidence="5">Non-ribosomal peptide synthetase</fullName>
    </submittedName>
</protein>
<dbReference type="Gene3D" id="1.10.1200.10">
    <property type="entry name" value="ACP-like"/>
    <property type="match status" value="2"/>
</dbReference>
<reference evidence="5 6" key="1">
    <citation type="submission" date="2016-10" db="EMBL/GenBank/DDBJ databases">
        <title>The Draft Genome Sequence of Actinokineospora bangkokensis 44EHWT reveals the biosynthetic pathway of antifungal compounds Thailandins with unusual extender unit butylmalonyl-CoA.</title>
        <authorList>
            <person name="Greule A."/>
            <person name="Intra B."/>
            <person name="Flemming S."/>
            <person name="Rommel M.G."/>
            <person name="Panbangred W."/>
            <person name="Bechthold A."/>
        </authorList>
    </citation>
    <scope>NUCLEOTIDE SEQUENCE [LARGE SCALE GENOMIC DNA]</scope>
    <source>
        <strain evidence="5 6">44EHW</strain>
    </source>
</reference>
<dbReference type="InterPro" id="IPR045851">
    <property type="entry name" value="AMP-bd_C_sf"/>
</dbReference>
<dbReference type="OrthoDB" id="2378856at2"/>
<dbReference type="Pfam" id="PF13193">
    <property type="entry name" value="AMP-binding_C"/>
    <property type="match status" value="2"/>
</dbReference>
<dbReference type="InterPro" id="IPR023213">
    <property type="entry name" value="CAT-like_dom_sf"/>
</dbReference>
<comment type="cofactor">
    <cofactor evidence="1">
        <name>pantetheine 4'-phosphate</name>
        <dbReference type="ChEBI" id="CHEBI:47942"/>
    </cofactor>
</comment>
<dbReference type="Pfam" id="PF00550">
    <property type="entry name" value="PP-binding"/>
    <property type="match status" value="2"/>
</dbReference>
<dbReference type="GO" id="GO:0072330">
    <property type="term" value="P:monocarboxylic acid biosynthetic process"/>
    <property type="evidence" value="ECO:0007669"/>
    <property type="project" value="UniProtKB-ARBA"/>
</dbReference>
<evidence type="ECO:0000256" key="1">
    <source>
        <dbReference type="ARBA" id="ARBA00001957"/>
    </source>
</evidence>
<dbReference type="FunFam" id="3.40.50.980:FF:000001">
    <property type="entry name" value="Non-ribosomal peptide synthetase"/>
    <property type="match status" value="1"/>
</dbReference>
<dbReference type="GO" id="GO:0003824">
    <property type="term" value="F:catalytic activity"/>
    <property type="evidence" value="ECO:0007669"/>
    <property type="project" value="InterPro"/>
</dbReference>
<comment type="caution">
    <text evidence="5">The sequence shown here is derived from an EMBL/GenBank/DDBJ whole genome shotgun (WGS) entry which is preliminary data.</text>
</comment>
<dbReference type="InterPro" id="IPR000873">
    <property type="entry name" value="AMP-dep_synth/lig_dom"/>
</dbReference>
<feature type="domain" description="Carrier" evidence="4">
    <location>
        <begin position="2020"/>
        <end position="2095"/>
    </location>
</feature>
<dbReference type="GO" id="GO:0043041">
    <property type="term" value="P:amino acid activation for nonribosomal peptide biosynthetic process"/>
    <property type="evidence" value="ECO:0007669"/>
    <property type="project" value="TreeGrafter"/>
</dbReference>
<dbReference type="NCBIfam" id="TIGR01733">
    <property type="entry name" value="AA-adenyl-dom"/>
    <property type="match status" value="2"/>
</dbReference>
<dbReference type="Gene3D" id="3.40.50.980">
    <property type="match status" value="4"/>
</dbReference>
<dbReference type="FunFam" id="2.30.38.10:FF:000001">
    <property type="entry name" value="Non-ribosomal peptide synthetase PvdI"/>
    <property type="match status" value="1"/>
</dbReference>
<dbReference type="InterPro" id="IPR010071">
    <property type="entry name" value="AA_adenyl_dom"/>
</dbReference>